<accession>W5IHI6</accession>
<dbReference type="EMBL" id="ADCX01000013">
    <property type="protein sequence ID" value="EFG26275.2"/>
    <property type="molecule type" value="Genomic_DNA"/>
</dbReference>
<dbReference type="PANTHER" id="PTHR43135">
    <property type="entry name" value="ALPHA-D-RIBOSE 1-METHYLPHOSPHONATE 5-TRIPHOSPHATE DIPHOSPHATASE"/>
    <property type="match status" value="1"/>
</dbReference>
<dbReference type="RefSeq" id="WP_040591331.1">
    <property type="nucleotide sequence ID" value="NZ_GG770226.1"/>
</dbReference>
<dbReference type="AlphaFoldDB" id="W5IHI6"/>
<dbReference type="InterPro" id="IPR057744">
    <property type="entry name" value="OTAase-like"/>
</dbReference>
<name>W5IHI6_SCAIO</name>
<organism evidence="2 3">
    <name type="scientific">Scardovia inopinata F0304</name>
    <dbReference type="NCBI Taxonomy" id="641146"/>
    <lineage>
        <taxon>Bacteria</taxon>
        <taxon>Bacillati</taxon>
        <taxon>Actinomycetota</taxon>
        <taxon>Actinomycetes</taxon>
        <taxon>Bifidobacteriales</taxon>
        <taxon>Bifidobacteriaceae</taxon>
        <taxon>Scardovia</taxon>
    </lineage>
</organism>
<dbReference type="Gene3D" id="3.40.50.10910">
    <property type="entry name" value="Amidohydrolase"/>
    <property type="match status" value="1"/>
</dbReference>
<comment type="caution">
    <text evidence="2">The sequence shown here is derived from an EMBL/GenBank/DDBJ whole genome shotgun (WGS) entry which is preliminary data.</text>
</comment>
<gene>
    <name evidence="2" type="ORF">HMPREF9020_01359</name>
</gene>
<dbReference type="SUPFAM" id="SSF51338">
    <property type="entry name" value="Composite domain of metallo-dependent hydrolases"/>
    <property type="match status" value="1"/>
</dbReference>
<dbReference type="CDD" id="cd01299">
    <property type="entry name" value="Met_dep_hydrolase_A"/>
    <property type="match status" value="1"/>
</dbReference>
<evidence type="ECO:0000313" key="3">
    <source>
        <dbReference type="Proteomes" id="UP000005777"/>
    </source>
</evidence>
<evidence type="ECO:0000313" key="2">
    <source>
        <dbReference type="EMBL" id="EFG26275.2"/>
    </source>
</evidence>
<dbReference type="HOGENOM" id="CLU_023620_2_2_11"/>
<dbReference type="Proteomes" id="UP000005777">
    <property type="component" value="Unassembled WGS sequence"/>
</dbReference>
<sequence>MADIDISHVKEAGEAKLKNVKNTVSSLVASVRTEVEQKQQKVEHTPFAIHHANLVYTYPGEGGLGKEEGEIKKDMTLVVSEEGTIEAIFPTKDTDRVSAIPATYKPLDAEGRYLLPGLINVHTHLFNTGESLPSNTMTKEAQAEQRQKMLSGPGHVALRGMTRRMANELLYSGVTTIRTVGDIAFDTVDLRDDVQDGKVLGPRILASGPMLAGVNGHGAPLLSMECPDKEQALKNIHTLLDNGVNAVKIAATGGVTDAKKIGDAGAPQLTEDIMAVIVEEAHKSGIIVAAHAQSLEGVKRALRAGVDTIEHGAALDDEALALFHNNPKSLNGYSALTPTLSAIYPETDLDPKELDLSDVARGNAEIVGKTMTEGAQRAVKEKLNILVGTDTAMPYVTQYNTWRELDFLVRYAGMTKAQALFAATTENAKVLGLAEVTGALKEGLSADLLVVNDNPLEDLRALDKPDLVVANGVPVWHPQATHFPKVDAALDTL</sequence>
<dbReference type="Gene3D" id="3.30.110.90">
    <property type="entry name" value="Amidohydrolase"/>
    <property type="match status" value="1"/>
</dbReference>
<dbReference type="InterPro" id="IPR032466">
    <property type="entry name" value="Metal_Hydrolase"/>
</dbReference>
<dbReference type="Gene3D" id="1.20.58.520">
    <property type="entry name" value="Amidohydrolase"/>
    <property type="match status" value="1"/>
</dbReference>
<dbReference type="InterPro" id="IPR006680">
    <property type="entry name" value="Amidohydro-rel"/>
</dbReference>
<protein>
    <recommendedName>
        <fullName evidence="1">Amidohydrolase-related domain-containing protein</fullName>
    </recommendedName>
</protein>
<dbReference type="PANTHER" id="PTHR43135:SF3">
    <property type="entry name" value="ALPHA-D-RIBOSE 1-METHYLPHOSPHONATE 5-TRIPHOSPHATE DIPHOSPHATASE"/>
    <property type="match status" value="1"/>
</dbReference>
<dbReference type="InterPro" id="IPR051781">
    <property type="entry name" value="Metallo-dep_Hydrolase"/>
</dbReference>
<dbReference type="SUPFAM" id="SSF51556">
    <property type="entry name" value="Metallo-dependent hydrolases"/>
    <property type="match status" value="1"/>
</dbReference>
<reference evidence="2 3" key="1">
    <citation type="submission" date="2012-01" db="EMBL/GenBank/DDBJ databases">
        <title>The Genome Sequence of Scardovia inopinata F0304.</title>
        <authorList>
            <consortium name="The Broad Institute Genome Sequencing Platform"/>
            <person name="Earl A."/>
            <person name="Ward D."/>
            <person name="Feldgarden M."/>
            <person name="Gevers D."/>
            <person name="Izard J."/>
            <person name="Baranova O.V."/>
            <person name="Blanton J.M."/>
            <person name="Tanner A.C."/>
            <person name="Dewhirst F.E."/>
            <person name="Young S.K."/>
            <person name="Zeng Q."/>
            <person name="Gargeya S."/>
            <person name="Fitzgerald M."/>
            <person name="Haas B."/>
            <person name="Abouelleil A."/>
            <person name="Alvarado L."/>
            <person name="Arachchi H.M."/>
            <person name="Berlin A."/>
            <person name="Chapman S.B."/>
            <person name="Gearin G."/>
            <person name="Goldberg J."/>
            <person name="Griggs A."/>
            <person name="Gujja S."/>
            <person name="Hansen M."/>
            <person name="Heiman D."/>
            <person name="Howarth C."/>
            <person name="Larimer J."/>
            <person name="Lui A."/>
            <person name="MacDonald P.J."/>
            <person name="McCowen C."/>
            <person name="Montmayeur A."/>
            <person name="Murphy C."/>
            <person name="Neiman D."/>
            <person name="Pearson M."/>
            <person name="Priest M."/>
            <person name="Roberts A."/>
            <person name="Saif S."/>
            <person name="Shea T."/>
            <person name="Sisk P."/>
            <person name="Stolte C."/>
            <person name="Sykes S."/>
            <person name="Wortman J."/>
            <person name="Nusbaum C."/>
            <person name="Birren B."/>
        </authorList>
    </citation>
    <scope>NUCLEOTIDE SEQUENCE [LARGE SCALE GENOMIC DNA]</scope>
    <source>
        <strain evidence="2 3">F0304</strain>
    </source>
</reference>
<feature type="domain" description="Amidohydrolase-related" evidence="1">
    <location>
        <begin position="113"/>
        <end position="473"/>
    </location>
</feature>
<keyword evidence="3" id="KW-1185">Reference proteome</keyword>
<dbReference type="GO" id="GO:0016810">
    <property type="term" value="F:hydrolase activity, acting on carbon-nitrogen (but not peptide) bonds"/>
    <property type="evidence" value="ECO:0007669"/>
    <property type="project" value="InterPro"/>
</dbReference>
<dbReference type="InterPro" id="IPR011059">
    <property type="entry name" value="Metal-dep_hydrolase_composite"/>
</dbReference>
<dbReference type="Gene3D" id="2.30.40.10">
    <property type="entry name" value="Urease, subunit C, domain 1"/>
    <property type="match status" value="1"/>
</dbReference>
<proteinExistence type="predicted"/>
<evidence type="ECO:0000259" key="1">
    <source>
        <dbReference type="Pfam" id="PF01979"/>
    </source>
</evidence>
<dbReference type="eggNOG" id="COG1228">
    <property type="taxonomic scope" value="Bacteria"/>
</dbReference>
<dbReference type="Pfam" id="PF01979">
    <property type="entry name" value="Amidohydro_1"/>
    <property type="match status" value="1"/>
</dbReference>